<organism evidence="2 3">
    <name type="scientific">Amnibacterium kyonggiense</name>
    <dbReference type="NCBI Taxonomy" id="595671"/>
    <lineage>
        <taxon>Bacteria</taxon>
        <taxon>Bacillati</taxon>
        <taxon>Actinomycetota</taxon>
        <taxon>Actinomycetes</taxon>
        <taxon>Micrococcales</taxon>
        <taxon>Microbacteriaceae</taxon>
        <taxon>Amnibacterium</taxon>
    </lineage>
</organism>
<dbReference type="AlphaFoldDB" id="A0A4R7FL93"/>
<dbReference type="Proteomes" id="UP000295344">
    <property type="component" value="Unassembled WGS sequence"/>
</dbReference>
<reference evidence="2 3" key="1">
    <citation type="submission" date="2019-03" db="EMBL/GenBank/DDBJ databases">
        <title>Genomic Encyclopedia of Archaeal and Bacterial Type Strains, Phase II (KMG-II): from individual species to whole genera.</title>
        <authorList>
            <person name="Goeker M."/>
        </authorList>
    </citation>
    <scope>NUCLEOTIDE SEQUENCE [LARGE SCALE GENOMIC DNA]</scope>
    <source>
        <strain evidence="2 3">DSM 24782</strain>
    </source>
</reference>
<sequence length="239" mass="24553">MDPRPDEELDALRRRLYAPGVTAQDVARYEAAAGVPEAAPAPASPPAAPRRPRRAALIGVAVLAAAVLVGATLAVARTTEHRATPSASPTATIPEVIDARVPLAASMRTALVARLRAGRSAGMLDLVEADPGLRPPQLTTVGRAASTEYSGTGPTVLRLDPSALAERGGRATVIVVLAGTGGYTWRADRGERLIAAHASAAQAGAPVASTFAYGPGAPDRLLLLVPDRARWGAVVVFTD</sequence>
<accession>A0A4R7FL93</accession>
<comment type="caution">
    <text evidence="2">The sequence shown here is derived from an EMBL/GenBank/DDBJ whole genome shotgun (WGS) entry which is preliminary data.</text>
</comment>
<dbReference type="EMBL" id="SOAM01000002">
    <property type="protein sequence ID" value="TDS77155.1"/>
    <property type="molecule type" value="Genomic_DNA"/>
</dbReference>
<name>A0A4R7FL93_9MICO</name>
<gene>
    <name evidence="2" type="ORF">CLV52_2095</name>
</gene>
<feature type="transmembrane region" description="Helical" evidence="1">
    <location>
        <begin position="55"/>
        <end position="76"/>
    </location>
</feature>
<keyword evidence="3" id="KW-1185">Reference proteome</keyword>
<protein>
    <submittedName>
        <fullName evidence="2">Uncharacterized protein</fullName>
    </submittedName>
</protein>
<evidence type="ECO:0000313" key="2">
    <source>
        <dbReference type="EMBL" id="TDS77155.1"/>
    </source>
</evidence>
<keyword evidence="1" id="KW-1133">Transmembrane helix</keyword>
<evidence type="ECO:0000256" key="1">
    <source>
        <dbReference type="SAM" id="Phobius"/>
    </source>
</evidence>
<dbReference type="RefSeq" id="WP_133766260.1">
    <property type="nucleotide sequence ID" value="NZ_BAAARP010000002.1"/>
</dbReference>
<keyword evidence="1" id="KW-0812">Transmembrane</keyword>
<proteinExistence type="predicted"/>
<keyword evidence="1" id="KW-0472">Membrane</keyword>
<evidence type="ECO:0000313" key="3">
    <source>
        <dbReference type="Proteomes" id="UP000295344"/>
    </source>
</evidence>